<feature type="compositionally biased region" description="Polar residues" evidence="4">
    <location>
        <begin position="1404"/>
        <end position="1424"/>
    </location>
</feature>
<dbReference type="InterPro" id="IPR038718">
    <property type="entry name" value="SNF2-like_sf"/>
</dbReference>
<dbReference type="CDD" id="cd18793">
    <property type="entry name" value="SF2_C_SNF"/>
    <property type="match status" value="1"/>
</dbReference>
<name>A0A9W8K2B2_9AGAR</name>
<feature type="region of interest" description="Disordered" evidence="4">
    <location>
        <begin position="2612"/>
        <end position="2647"/>
    </location>
</feature>
<evidence type="ECO:0000313" key="7">
    <source>
        <dbReference type="Proteomes" id="UP001148786"/>
    </source>
</evidence>
<feature type="compositionally biased region" description="Acidic residues" evidence="4">
    <location>
        <begin position="2638"/>
        <end position="2647"/>
    </location>
</feature>
<feature type="compositionally biased region" description="Pro residues" evidence="4">
    <location>
        <begin position="2617"/>
        <end position="2630"/>
    </location>
</feature>
<dbReference type="EMBL" id="JANKHO010000354">
    <property type="protein sequence ID" value="KAJ3511023.1"/>
    <property type="molecule type" value="Genomic_DNA"/>
</dbReference>
<feature type="compositionally biased region" description="Basic residues" evidence="4">
    <location>
        <begin position="1144"/>
        <end position="1164"/>
    </location>
</feature>
<gene>
    <name evidence="6" type="ORF">NLJ89_g4337</name>
</gene>
<dbReference type="SUPFAM" id="SSF52540">
    <property type="entry name" value="P-loop containing nucleoside triphosphate hydrolases"/>
    <property type="match status" value="2"/>
</dbReference>
<dbReference type="GO" id="GO:0016787">
    <property type="term" value="F:hydrolase activity"/>
    <property type="evidence" value="ECO:0007669"/>
    <property type="project" value="UniProtKB-KW"/>
</dbReference>
<feature type="compositionally biased region" description="Polar residues" evidence="4">
    <location>
        <begin position="1352"/>
        <end position="1373"/>
    </location>
</feature>
<dbReference type="InterPro" id="IPR027417">
    <property type="entry name" value="P-loop_NTPase"/>
</dbReference>
<evidence type="ECO:0000259" key="5">
    <source>
        <dbReference type="PROSITE" id="PS51194"/>
    </source>
</evidence>
<accession>A0A9W8K2B2</accession>
<feature type="compositionally biased region" description="Low complexity" evidence="4">
    <location>
        <begin position="1708"/>
        <end position="1718"/>
    </location>
</feature>
<feature type="compositionally biased region" description="Basic and acidic residues" evidence="4">
    <location>
        <begin position="1376"/>
        <end position="1387"/>
    </location>
</feature>
<sequence length="2647" mass="294423">MPVPSLSSCFVFLLTDHVDEGEEAPLTMPDVYKRLGFDHMPSTKRNAPIPKSLTAEQSRMIAVFMSSVYQAPAKKRLEEAEKNMSTSGGIEWKRYIRVFSPRFNKIMDDALKELGFWPPMLIEGQDDDEFPPSANIVGPASPFLGPILLGAWGSNGLATCKGMEVRESTPLRDKVEDRADGAHADVDERYARVVSTVLLPQPTLSTEIVDADVVKASQLREVTLLFGDIRAKIMWVPGQMTKLQQWEGFIMGILDSHNIPADRILSRMKDKKGIEKVARARAQGSTKKLADVSTPEQITYCLNKVIDHFTNYTDPDEPNGGPGEPIYTEPLDERGDLGVEKFAHMNEDRLFELLGFRDGRPITWRVNLPIDEKKKSNDSQEPTTANKEAQEGPPVKLKWHQAVGVAAMVDKTFHGPNDPKPLNMLLCDAVGVGKTCQVMAFLGFLQALRVCEESVSNQHRPHIVEGGDNKTWSTPPHASPSWRASIVQGVASHGLQALIVKHLAFQERGVWGALSESSAARAHLAFLDGEDWISEVKRFFVEGSVDVFRLPTSATAVSDFFTKEDSPWKTSHQPMCNRLVFCAHSTFGNCTAMHWYTAKRGVKTPPDALRQRREEGEGLEVSIFDILWGLVVCDELHDFKGETSRGFTGIVHIQIMALLLVGVTATPIMNKVLDLLNIARMMGFPYFTLEAGYELARQYKAEHRQAHTLMKNARTDDHEAIIDGVVNGRAIDAHVDPTIHLQAAAYKTIRQWLPHFQCRVIRRTNKSLRYDGNRINDLPTLTEVHIPVRLTAGEAERLDAELQKLKSTASKAVETNWEEFLTGYRVTVAYPFWTPDEHQPTKKTFEEVASLDEWEERRGSKLQTLVRVLQHYLGHDNAAHPFVDTNDSLVYPPHPDVPEGESAPQTRKIMVYLSFTMMVDLFVSVLRVHGINSFSLTGASTPDQRTRIINNFKTSPTHRVLLFTNVGMTGLNMTEANVMIHFDMTWSGVYQEQINGRIWRIGQESDVTVVYIKAFQTTDGLMQHNATMKTSMTKTLWDKQTDPVLEQVLRGEFGGAESEDEDEIEDDPEEIKELEKEMKEAMGGGSSKKRKRKAPPKVNKTRNGIEDDTEDEMLAPVEDKDPIDELPPAKKVKTVVIDLVSPKPKGKARANARPKPKPKPKSKKGSVQEPITIDDDNDEDTPLPAAKSKRKVSKTLTNQEGEGEAVPEKGTTRKRKAANQNALVDDEGDLGLKRLKPAEGPSSDMAVSGASGASGPAAPIGPMEDPAALAPASGNQTNVETRASPSPPEKASASNLESPESDGQMDAQTMFPLDVSQPVATSTSHLPLPSVETNRVEQEAPELLEEARAQGHASSASSPRNDTDKGATSSSPSKKAHADATKDRVQETEEPVLTSPPNLHSAGQPVSSPSAKASVGDSESTTPGENKELSVRQKALHTSQDDCRTTSPDNIIRSNDETQASLPSTQKKASPPGESENGTSSPLPSTSMLNMQPLIEYNAGEAVGQAPPSGMASAAPTSALKTQLPIECNTGEAVGQAPPSRTASAEEHADAVTRSPGDDQEKCSPSEPDHSSSRALSGVVPPPSSTEKDITAQAQDLRTPESCKPVETIAPISASLVPPAQSSASRALAEERPQDLQRSQTPTHSSRQEDDEEVDRTLRQISESPLGIGFEGLGLRSSFTLPCETTPFNWVDPELEVDIQPDSPPSFRPRSSRTYPFSAARSSSPTDGGEYGGVALQFSQPVPTRPRPVASKMKPRKQGTVEAQILPSKAAPHIVMPTQLPTPVRQYTLRQFNEKFNEIRNEPDVIGRPASELLAARFALNGQIPGEYSRAEIEPGTNRLEHLQNTALPYVRRDVDSIIGFTDDIPMRHNVNYYPNPNPALRLKYRIGVKHEMKINGRAIKRDPSRVPNCLFAKFNTRHALRMFFPGLCTPYDQNKNSMDRDFLMHLYDIAIRPAAEEVLCESIHDWPSTFNGAQFRDRGSSNGFSNASLLIPGDRLRQLGREIRNTVDRTDDLIWARDFFWGVEVKGVKDAYIHDMDLGQDARRRILEEALQDFIIIDDDTWYSDIGIELMDKDRALLWMSDCHAALISQLTGLDINKANSLVCNRKMYACHLNSHLMGVSGFKAYLTEANDLDAVYITAYTTDKSQTYHPERGKWGKYITPKIAMNGTPSEWCKHLLDVYQSAGQNVDVAARVEVRVPIRKGSRALREMPDWLTLSSIVSFRRRVFWDFRGLRLWSASTILAHLNQMSASMRNEPQHLALVAGLVWLINGIHSAPDNDQTWRNVQKAVLPLTMDGQADNVLAPEGDLGELLDSQQFRNGVPFAQYNVIYLLDFFIPPEADCVRFPLAVALDDQTFKKVFGSSQEEIALVAQRNNITARARRANFIPARKGLTVHRTPVRDEDHWPEFPEFVNKTVPTTGAHYGPDMADVTRPITPACTNMVSEILEYKIWGIFASSLIQKISSPKRRTESSVSTYCNIQMIDREKLKNEVMNSVELHGVFTQVHWKRASEKEWTATFNHLFPIKNWKPPRYHQHYPYMEYFLHYTALLDNVDHETAGKIREALWAKVRDLMWLPAANGERVWIYGISDGFVGVPYPRESGPHILVNPYVHDEPSVVPPPGPPPAPEPEINPRFLREEEEESSEEE</sequence>
<feature type="compositionally biased region" description="Polar residues" evidence="4">
    <location>
        <begin position="1476"/>
        <end position="1490"/>
    </location>
</feature>
<evidence type="ECO:0000256" key="1">
    <source>
        <dbReference type="ARBA" id="ARBA00022741"/>
    </source>
</evidence>
<evidence type="ECO:0000256" key="4">
    <source>
        <dbReference type="SAM" id="MobiDB-lite"/>
    </source>
</evidence>
<keyword evidence="3" id="KW-0067">ATP-binding</keyword>
<protein>
    <recommendedName>
        <fullName evidence="5">Helicase C-terminal domain-containing protein</fullName>
    </recommendedName>
</protein>
<dbReference type="Pfam" id="PF00176">
    <property type="entry name" value="SNF2-rel_dom"/>
    <property type="match status" value="1"/>
</dbReference>
<dbReference type="InterPro" id="IPR049730">
    <property type="entry name" value="SNF2/RAD54-like_C"/>
</dbReference>
<feature type="compositionally biased region" description="Acidic residues" evidence="4">
    <location>
        <begin position="1172"/>
        <end position="1181"/>
    </location>
</feature>
<keyword evidence="2" id="KW-0378">Hydrolase</keyword>
<feature type="compositionally biased region" description="Low complexity" evidence="4">
    <location>
        <begin position="1248"/>
        <end position="1262"/>
    </location>
</feature>
<proteinExistence type="predicted"/>
<dbReference type="SMART" id="SM00490">
    <property type="entry name" value="HELICc"/>
    <property type="match status" value="1"/>
</dbReference>
<feature type="region of interest" description="Disordered" evidence="4">
    <location>
        <begin position="1696"/>
        <end position="1758"/>
    </location>
</feature>
<dbReference type="InterPro" id="IPR001650">
    <property type="entry name" value="Helicase_C-like"/>
</dbReference>
<feature type="domain" description="Helicase C-terminal" evidence="5">
    <location>
        <begin position="896"/>
        <end position="1049"/>
    </location>
</feature>
<keyword evidence="7" id="KW-1185">Reference proteome</keyword>
<keyword evidence="1" id="KW-0547">Nucleotide-binding</keyword>
<evidence type="ECO:0000256" key="3">
    <source>
        <dbReference type="ARBA" id="ARBA00022840"/>
    </source>
</evidence>
<dbReference type="PANTHER" id="PTHR10799">
    <property type="entry name" value="SNF2/RAD54 HELICASE FAMILY"/>
    <property type="match status" value="1"/>
</dbReference>
<dbReference type="Proteomes" id="UP001148786">
    <property type="component" value="Unassembled WGS sequence"/>
</dbReference>
<dbReference type="GO" id="GO:0005524">
    <property type="term" value="F:ATP binding"/>
    <property type="evidence" value="ECO:0007669"/>
    <property type="project" value="InterPro"/>
</dbReference>
<dbReference type="Pfam" id="PF00271">
    <property type="entry name" value="Helicase_C"/>
    <property type="match status" value="1"/>
</dbReference>
<feature type="compositionally biased region" description="Polar residues" evidence="4">
    <location>
        <begin position="1636"/>
        <end position="1645"/>
    </location>
</feature>
<dbReference type="PROSITE" id="PS51194">
    <property type="entry name" value="HELICASE_CTER"/>
    <property type="match status" value="1"/>
</dbReference>
<evidence type="ECO:0000313" key="6">
    <source>
        <dbReference type="EMBL" id="KAJ3511023.1"/>
    </source>
</evidence>
<organism evidence="6 7">
    <name type="scientific">Agrocybe chaxingu</name>
    <dbReference type="NCBI Taxonomy" id="84603"/>
    <lineage>
        <taxon>Eukaryota</taxon>
        <taxon>Fungi</taxon>
        <taxon>Dikarya</taxon>
        <taxon>Basidiomycota</taxon>
        <taxon>Agaricomycotina</taxon>
        <taxon>Agaricomycetes</taxon>
        <taxon>Agaricomycetidae</taxon>
        <taxon>Agaricales</taxon>
        <taxon>Agaricineae</taxon>
        <taxon>Strophariaceae</taxon>
        <taxon>Agrocybe</taxon>
    </lineage>
</organism>
<dbReference type="Gene3D" id="3.40.50.10810">
    <property type="entry name" value="Tandem AAA-ATPase domain"/>
    <property type="match status" value="2"/>
</dbReference>
<dbReference type="Gene3D" id="3.40.50.300">
    <property type="entry name" value="P-loop containing nucleotide triphosphate hydrolases"/>
    <property type="match status" value="1"/>
</dbReference>
<reference evidence="6" key="1">
    <citation type="submission" date="2022-07" db="EMBL/GenBank/DDBJ databases">
        <title>Genome Sequence of Agrocybe chaxingu.</title>
        <authorList>
            <person name="Buettner E."/>
        </authorList>
    </citation>
    <scope>NUCLEOTIDE SEQUENCE</scope>
    <source>
        <strain evidence="6">MP-N11</strain>
    </source>
</reference>
<feature type="region of interest" description="Disordered" evidence="4">
    <location>
        <begin position="1079"/>
        <end position="1663"/>
    </location>
</feature>
<comment type="caution">
    <text evidence="6">The sequence shown here is derived from an EMBL/GenBank/DDBJ whole genome shotgun (WGS) entry which is preliminary data.</text>
</comment>
<feature type="region of interest" description="Disordered" evidence="4">
    <location>
        <begin position="373"/>
        <end position="392"/>
    </location>
</feature>
<dbReference type="OrthoDB" id="3261690at2759"/>
<feature type="compositionally biased region" description="Polar residues" evidence="4">
    <location>
        <begin position="1445"/>
        <end position="1468"/>
    </location>
</feature>
<dbReference type="InterPro" id="IPR000330">
    <property type="entry name" value="SNF2_N"/>
</dbReference>
<feature type="compositionally biased region" description="Basic and acidic residues" evidence="4">
    <location>
        <begin position="1544"/>
        <end position="1572"/>
    </location>
</feature>
<evidence type="ECO:0000256" key="2">
    <source>
        <dbReference type="ARBA" id="ARBA00022801"/>
    </source>
</evidence>